<dbReference type="GO" id="GO:0005524">
    <property type="term" value="F:ATP binding"/>
    <property type="evidence" value="ECO:0007669"/>
    <property type="project" value="UniProtKB-KW"/>
</dbReference>
<dbReference type="PANTHER" id="PTHR24056">
    <property type="entry name" value="CELL DIVISION PROTEIN KINASE"/>
    <property type="match status" value="1"/>
</dbReference>
<keyword evidence="3" id="KW-0547">Nucleotide-binding</keyword>
<dbReference type="GO" id="GO:0005634">
    <property type="term" value="C:nucleus"/>
    <property type="evidence" value="ECO:0007669"/>
    <property type="project" value="TreeGrafter"/>
</dbReference>
<dbReference type="InterPro" id="IPR000719">
    <property type="entry name" value="Prot_kinase_dom"/>
</dbReference>
<dbReference type="HOGENOM" id="CLU_000288_181_1_1"/>
<dbReference type="PROSITE" id="PS50011">
    <property type="entry name" value="PROTEIN_KINASE_DOM"/>
    <property type="match status" value="1"/>
</dbReference>
<proteinExistence type="predicted"/>
<dbReference type="GO" id="GO:0004674">
    <property type="term" value="F:protein serine/threonine kinase activity"/>
    <property type="evidence" value="ECO:0007669"/>
    <property type="project" value="UniProtKB-KW"/>
</dbReference>
<dbReference type="Pfam" id="PF00069">
    <property type="entry name" value="Pkinase"/>
    <property type="match status" value="1"/>
</dbReference>
<dbReference type="eggNOG" id="KOG0663">
    <property type="taxonomic scope" value="Eukaryota"/>
</dbReference>
<keyword evidence="5" id="KW-0067">ATP-binding</keyword>
<evidence type="ECO:0000256" key="2">
    <source>
        <dbReference type="ARBA" id="ARBA00022679"/>
    </source>
</evidence>
<gene>
    <name evidence="7" type="ORF">CRE_03788</name>
</gene>
<organism evidence="8">
    <name type="scientific">Caenorhabditis remanei</name>
    <name type="common">Caenorhabditis vulgaris</name>
    <dbReference type="NCBI Taxonomy" id="31234"/>
    <lineage>
        <taxon>Eukaryota</taxon>
        <taxon>Metazoa</taxon>
        <taxon>Ecdysozoa</taxon>
        <taxon>Nematoda</taxon>
        <taxon>Chromadorea</taxon>
        <taxon>Rhabditida</taxon>
        <taxon>Rhabditina</taxon>
        <taxon>Rhabditomorpha</taxon>
        <taxon>Rhabditoidea</taxon>
        <taxon>Rhabditidae</taxon>
        <taxon>Peloderinae</taxon>
        <taxon>Caenorhabditis</taxon>
    </lineage>
</organism>
<keyword evidence="8" id="KW-1185">Reference proteome</keyword>
<dbReference type="Proteomes" id="UP000008281">
    <property type="component" value="Unassembled WGS sequence"/>
</dbReference>
<protein>
    <recommendedName>
        <fullName evidence="6">Protein kinase domain-containing protein</fullName>
    </recommendedName>
</protein>
<evidence type="ECO:0000256" key="3">
    <source>
        <dbReference type="ARBA" id="ARBA00022741"/>
    </source>
</evidence>
<name>E3LYA6_CAERE</name>
<keyword evidence="4" id="KW-0418">Kinase</keyword>
<dbReference type="AlphaFoldDB" id="E3LYA6"/>
<sequence>MNTIDVTKISGGTKFDGYTVDHLIGSFKDDIEYLVKGKDNKNEDKDFTLYICKTPERWHGDFNAIKLVSKIALPKHFAQFVNSGEHNVYQYMVFKNYQNDLRDMYKGRVISTGEIKNVMQQLIKGLNHLDLAGIIHRDIQPKNLKIEHDGNFDNFILKIANFGSAVKYKTRIVDHHRVALQYRSIELLLCTETPKQASDRWSAGCVMAELLKGAPLFDASHQLEMIHKVFTFLGKPDKVWPEYNNLTMKSYICLDGYNYVEKPDFEKEIPLAPKVEVGILRKLLTYAPDNRDRFNEEERNYLLN</sequence>
<keyword evidence="2" id="KW-0808">Transferase</keyword>
<dbReference type="EMBL" id="DS268418">
    <property type="protein sequence ID" value="EFO84714.1"/>
    <property type="molecule type" value="Genomic_DNA"/>
</dbReference>
<dbReference type="Gene3D" id="1.10.510.10">
    <property type="entry name" value="Transferase(Phosphotransferase) domain 1"/>
    <property type="match status" value="1"/>
</dbReference>
<evidence type="ECO:0000256" key="5">
    <source>
        <dbReference type="ARBA" id="ARBA00022840"/>
    </source>
</evidence>
<evidence type="ECO:0000256" key="1">
    <source>
        <dbReference type="ARBA" id="ARBA00022527"/>
    </source>
</evidence>
<evidence type="ECO:0000259" key="6">
    <source>
        <dbReference type="PROSITE" id="PS50011"/>
    </source>
</evidence>
<accession>E3LYA6</accession>
<feature type="domain" description="Protein kinase" evidence="6">
    <location>
        <begin position="3"/>
        <end position="303"/>
    </location>
</feature>
<keyword evidence="1" id="KW-0723">Serine/threonine-protein kinase</keyword>
<reference evidence="7" key="1">
    <citation type="submission" date="2007-07" db="EMBL/GenBank/DDBJ databases">
        <title>PCAP assembly of the Caenorhabditis remanei genome.</title>
        <authorList>
            <consortium name="The Caenorhabditis remanei Sequencing Consortium"/>
            <person name="Wilson R.K."/>
        </authorList>
    </citation>
    <scope>NUCLEOTIDE SEQUENCE [LARGE SCALE GENOMIC DNA]</scope>
    <source>
        <strain evidence="7">PB4641</strain>
    </source>
</reference>
<dbReference type="InterPro" id="IPR011009">
    <property type="entry name" value="Kinase-like_dom_sf"/>
</dbReference>
<dbReference type="Gene3D" id="3.30.200.20">
    <property type="entry name" value="Phosphorylase Kinase, domain 1"/>
    <property type="match status" value="1"/>
</dbReference>
<dbReference type="SUPFAM" id="SSF56112">
    <property type="entry name" value="Protein kinase-like (PK-like)"/>
    <property type="match status" value="1"/>
</dbReference>
<dbReference type="SMART" id="SM00220">
    <property type="entry name" value="S_TKc"/>
    <property type="match status" value="1"/>
</dbReference>
<evidence type="ECO:0000256" key="4">
    <source>
        <dbReference type="ARBA" id="ARBA00022777"/>
    </source>
</evidence>
<evidence type="ECO:0000313" key="8">
    <source>
        <dbReference type="Proteomes" id="UP000008281"/>
    </source>
</evidence>
<dbReference type="STRING" id="31234.E3LYA6"/>
<dbReference type="InterPro" id="IPR050108">
    <property type="entry name" value="CDK"/>
</dbReference>
<dbReference type="InParanoid" id="E3LYA6"/>
<dbReference type="OrthoDB" id="413582at2759"/>
<evidence type="ECO:0000313" key="7">
    <source>
        <dbReference type="EMBL" id="EFO84714.1"/>
    </source>
</evidence>